<name>A0A9Q3JUS7_9BASI</name>
<keyword evidence="4" id="KW-1185">Reference proteome</keyword>
<dbReference type="AlphaFoldDB" id="A0A9Q3JUS7"/>
<dbReference type="EMBL" id="AVOT02083154">
    <property type="protein sequence ID" value="MBW0568724.1"/>
    <property type="molecule type" value="Genomic_DNA"/>
</dbReference>
<dbReference type="PANTHER" id="PTHR37984">
    <property type="entry name" value="PROTEIN CBG26694"/>
    <property type="match status" value="1"/>
</dbReference>
<dbReference type="GO" id="GO:0003723">
    <property type="term" value="F:RNA binding"/>
    <property type="evidence" value="ECO:0007669"/>
    <property type="project" value="UniProtKB-KW"/>
</dbReference>
<accession>A0A9Q3JUS7</accession>
<evidence type="ECO:0000259" key="2">
    <source>
        <dbReference type="PROSITE" id="PS50994"/>
    </source>
</evidence>
<sequence length="118" mass="14160">MTKTQEQRRPWEIINMDWLTCLPSGRYRSYHAFLVIFDRFRKTPRLLPFFKDCTAMDTAPLIWNWVLSWTSIFTSHISERDPKFTSEMWTKFHQFFGTKLSFSTAYHPQTDPLAEGMI</sequence>
<dbReference type="GO" id="GO:0015074">
    <property type="term" value="P:DNA integration"/>
    <property type="evidence" value="ECO:0007669"/>
    <property type="project" value="InterPro"/>
</dbReference>
<dbReference type="InterPro" id="IPR036397">
    <property type="entry name" value="RNaseH_sf"/>
</dbReference>
<dbReference type="PROSITE" id="PS50994">
    <property type="entry name" value="INTEGRASE"/>
    <property type="match status" value="1"/>
</dbReference>
<comment type="caution">
    <text evidence="3">The sequence shown here is derived from an EMBL/GenBank/DDBJ whole genome shotgun (WGS) entry which is preliminary data.</text>
</comment>
<feature type="domain" description="Integrase catalytic" evidence="2">
    <location>
        <begin position="6"/>
        <end position="118"/>
    </location>
</feature>
<dbReference type="InterPro" id="IPR012337">
    <property type="entry name" value="RNaseH-like_sf"/>
</dbReference>
<evidence type="ECO:0000313" key="3">
    <source>
        <dbReference type="EMBL" id="MBW0568724.1"/>
    </source>
</evidence>
<dbReference type="InterPro" id="IPR050951">
    <property type="entry name" value="Retrovirus_Pol_polyprotein"/>
</dbReference>
<keyword evidence="1" id="KW-0694">RNA-binding</keyword>
<dbReference type="Gene3D" id="3.30.420.10">
    <property type="entry name" value="Ribonuclease H-like superfamily/Ribonuclease H"/>
    <property type="match status" value="1"/>
</dbReference>
<dbReference type="InterPro" id="IPR001584">
    <property type="entry name" value="Integrase_cat-core"/>
</dbReference>
<gene>
    <name evidence="3" type="ORF">O181_108439</name>
</gene>
<protein>
    <recommendedName>
        <fullName evidence="2">Integrase catalytic domain-containing protein</fullName>
    </recommendedName>
</protein>
<organism evidence="3 4">
    <name type="scientific">Austropuccinia psidii MF-1</name>
    <dbReference type="NCBI Taxonomy" id="1389203"/>
    <lineage>
        <taxon>Eukaryota</taxon>
        <taxon>Fungi</taxon>
        <taxon>Dikarya</taxon>
        <taxon>Basidiomycota</taxon>
        <taxon>Pucciniomycotina</taxon>
        <taxon>Pucciniomycetes</taxon>
        <taxon>Pucciniales</taxon>
        <taxon>Sphaerophragmiaceae</taxon>
        <taxon>Austropuccinia</taxon>
    </lineage>
</organism>
<evidence type="ECO:0000313" key="4">
    <source>
        <dbReference type="Proteomes" id="UP000765509"/>
    </source>
</evidence>
<dbReference type="GO" id="GO:0005634">
    <property type="term" value="C:nucleus"/>
    <property type="evidence" value="ECO:0007669"/>
    <property type="project" value="UniProtKB-ARBA"/>
</dbReference>
<dbReference type="Proteomes" id="UP000765509">
    <property type="component" value="Unassembled WGS sequence"/>
</dbReference>
<evidence type="ECO:0000256" key="1">
    <source>
        <dbReference type="ARBA" id="ARBA00022884"/>
    </source>
</evidence>
<dbReference type="PANTHER" id="PTHR37984:SF5">
    <property type="entry name" value="PROTEIN NYNRIN-LIKE"/>
    <property type="match status" value="1"/>
</dbReference>
<proteinExistence type="predicted"/>
<dbReference type="SUPFAM" id="SSF53098">
    <property type="entry name" value="Ribonuclease H-like"/>
    <property type="match status" value="1"/>
</dbReference>
<reference evidence="3" key="1">
    <citation type="submission" date="2021-03" db="EMBL/GenBank/DDBJ databases">
        <title>Draft genome sequence of rust myrtle Austropuccinia psidii MF-1, a brazilian biotype.</title>
        <authorList>
            <person name="Quecine M.C."/>
            <person name="Pachon D.M.R."/>
            <person name="Bonatelli M.L."/>
            <person name="Correr F.H."/>
            <person name="Franceschini L.M."/>
            <person name="Leite T.F."/>
            <person name="Margarido G.R.A."/>
            <person name="Almeida C.A."/>
            <person name="Ferrarezi J.A."/>
            <person name="Labate C.A."/>
        </authorList>
    </citation>
    <scope>NUCLEOTIDE SEQUENCE</scope>
    <source>
        <strain evidence="3">MF-1</strain>
    </source>
</reference>